<dbReference type="InterPro" id="IPR016193">
    <property type="entry name" value="Cytidine_deaminase-like"/>
</dbReference>
<dbReference type="PROSITE" id="PS51747">
    <property type="entry name" value="CYT_DCMP_DEAMINASES_2"/>
    <property type="match status" value="1"/>
</dbReference>
<evidence type="ECO:0000256" key="4">
    <source>
        <dbReference type="ARBA" id="ARBA00022833"/>
    </source>
</evidence>
<feature type="compositionally biased region" description="Polar residues" evidence="5">
    <location>
        <begin position="1"/>
        <end position="11"/>
    </location>
</feature>
<dbReference type="InterPro" id="IPR016192">
    <property type="entry name" value="APOBEC/CMP_deaminase_Zn-bd"/>
</dbReference>
<protein>
    <submittedName>
        <fullName evidence="7">Deaminase</fullName>
    </submittedName>
</protein>
<dbReference type="PANTHER" id="PTHR11086:SF18">
    <property type="entry name" value="DEOXYCYTIDYLATE DEAMINASE"/>
    <property type="match status" value="1"/>
</dbReference>
<evidence type="ECO:0000259" key="6">
    <source>
        <dbReference type="PROSITE" id="PS51747"/>
    </source>
</evidence>
<feature type="domain" description="CMP/dCMP-type deaminase" evidence="6">
    <location>
        <begin position="256"/>
        <end position="451"/>
    </location>
</feature>
<dbReference type="InterPro" id="IPR027417">
    <property type="entry name" value="P-loop_NTPase"/>
</dbReference>
<dbReference type="Pfam" id="PF00383">
    <property type="entry name" value="dCMP_cyt_deam_1"/>
    <property type="match status" value="1"/>
</dbReference>
<dbReference type="NCBIfam" id="NF041025">
    <property type="entry name" value="antiphage_deaminase"/>
    <property type="match status" value="1"/>
</dbReference>
<keyword evidence="8" id="KW-1185">Reference proteome</keyword>
<reference evidence="7" key="1">
    <citation type="submission" date="2022-05" db="EMBL/GenBank/DDBJ databases">
        <title>An RpoN-dependent PEP-CTERM gene is involved in floc formation of an Aquincola tertiaricarbonis strain.</title>
        <authorList>
            <person name="Qiu D."/>
            <person name="Xia M."/>
        </authorList>
    </citation>
    <scope>NUCLEOTIDE SEQUENCE</scope>
    <source>
        <strain evidence="7">RN12</strain>
    </source>
</reference>
<dbReference type="Gene3D" id="3.40.50.300">
    <property type="entry name" value="P-loop containing nucleotide triphosphate hydrolases"/>
    <property type="match status" value="1"/>
</dbReference>
<dbReference type="SUPFAM" id="SSF53927">
    <property type="entry name" value="Cytidine deaminase-like"/>
    <property type="match status" value="1"/>
</dbReference>
<dbReference type="InterPro" id="IPR002125">
    <property type="entry name" value="CMP_dCMP_dom"/>
</dbReference>
<keyword evidence="2" id="KW-0479">Metal-binding</keyword>
<proteinExistence type="inferred from homology"/>
<dbReference type="Gene3D" id="3.40.140.10">
    <property type="entry name" value="Cytidine Deaminase, domain 2"/>
    <property type="match status" value="1"/>
</dbReference>
<name>A0ABY4SCW1_AQUTE</name>
<dbReference type="Proteomes" id="UP001056201">
    <property type="component" value="Chromosome 2"/>
</dbReference>
<keyword evidence="4" id="KW-0862">Zinc</keyword>
<organism evidence="7 8">
    <name type="scientific">Aquincola tertiaricarbonis</name>
    <dbReference type="NCBI Taxonomy" id="391953"/>
    <lineage>
        <taxon>Bacteria</taxon>
        <taxon>Pseudomonadati</taxon>
        <taxon>Pseudomonadota</taxon>
        <taxon>Betaproteobacteria</taxon>
        <taxon>Burkholderiales</taxon>
        <taxon>Sphaerotilaceae</taxon>
        <taxon>Aquincola</taxon>
    </lineage>
</organism>
<evidence type="ECO:0000313" key="7">
    <source>
        <dbReference type="EMBL" id="URI09941.1"/>
    </source>
</evidence>
<sequence>MAAQQTYSQRGTRVKKKATSAGPQPSIPASDSSNIELVFGFVGPTGTDLAQVADTLKAQLRAMQYRVEEVRLSELITTYLGKGSDFPNEYERIRTLMDRGTALRETSNQAEVAARLGIAKIRALRQQLTGDVRTPGSRTAYFVRSFKRPEEVELFRQVYGQAFTLISVYASRHWRKEFLTKQITPSLGDRRGEAEMLATQLITRDYQEEGRKLGQRVGKTFPLADCFVVSESRAELERQLQRLVLLTFGHPYVSPTRDEQAMFFAKAAALRSLDLSRQVGAAIVDVHGEILGTGCNEVPRFGGGLYWAEDDDAMRDYERGGDANVDLKREMVEDAFDRMKRRPGLLGESASQQSSAELARQALFTPDAYLREAQLFDVIEFGRAVHAEMAAITHAARAGVRLQDARLFCTTFPCHLCARHIVAAGIREVVFIEPYEKSRTADLYSDSISVEALEASSSRANFRAFVGVAPRRYMDFFEAASARKTDEGKIQIVDPSTAVPRIQRRAFTYTFVEPFVIDDTPPPPSADIAKSIP</sequence>
<evidence type="ECO:0000256" key="1">
    <source>
        <dbReference type="ARBA" id="ARBA00006576"/>
    </source>
</evidence>
<dbReference type="EMBL" id="CP097636">
    <property type="protein sequence ID" value="URI09941.1"/>
    <property type="molecule type" value="Genomic_DNA"/>
</dbReference>
<evidence type="ECO:0000256" key="2">
    <source>
        <dbReference type="ARBA" id="ARBA00022723"/>
    </source>
</evidence>
<feature type="region of interest" description="Disordered" evidence="5">
    <location>
        <begin position="1"/>
        <end position="29"/>
    </location>
</feature>
<evidence type="ECO:0000313" key="8">
    <source>
        <dbReference type="Proteomes" id="UP001056201"/>
    </source>
</evidence>
<evidence type="ECO:0000256" key="5">
    <source>
        <dbReference type="SAM" id="MobiDB-lite"/>
    </source>
</evidence>
<accession>A0ABY4SCW1</accession>
<keyword evidence="3" id="KW-0378">Hydrolase</keyword>
<evidence type="ECO:0000256" key="3">
    <source>
        <dbReference type="ARBA" id="ARBA00022801"/>
    </source>
</evidence>
<dbReference type="PROSITE" id="PS00903">
    <property type="entry name" value="CYT_DCMP_DEAMINASES_1"/>
    <property type="match status" value="1"/>
</dbReference>
<gene>
    <name evidence="7" type="ORF">MW290_30865</name>
</gene>
<dbReference type="RefSeq" id="WP_250198152.1">
    <property type="nucleotide sequence ID" value="NZ_CP097636.1"/>
</dbReference>
<comment type="similarity">
    <text evidence="1">Belongs to the cytidine and deoxycytidylate deaminase family.</text>
</comment>
<dbReference type="InterPro" id="IPR015517">
    <property type="entry name" value="dCMP_deaminase-rel"/>
</dbReference>
<dbReference type="PANTHER" id="PTHR11086">
    <property type="entry name" value="DEOXYCYTIDYLATE DEAMINASE-RELATED"/>
    <property type="match status" value="1"/>
</dbReference>